<comment type="caution">
    <text evidence="2">The sequence shown here is derived from an EMBL/GenBank/DDBJ whole genome shotgun (WGS) entry which is preliminary data.</text>
</comment>
<proteinExistence type="predicted"/>
<dbReference type="SUPFAM" id="SSF81383">
    <property type="entry name" value="F-box domain"/>
    <property type="match status" value="1"/>
</dbReference>
<evidence type="ECO:0000313" key="2">
    <source>
        <dbReference type="EMBL" id="KAK3395048.1"/>
    </source>
</evidence>
<feature type="region of interest" description="Disordered" evidence="1">
    <location>
        <begin position="388"/>
        <end position="422"/>
    </location>
</feature>
<dbReference type="InterPro" id="IPR036047">
    <property type="entry name" value="F-box-like_dom_sf"/>
</dbReference>
<accession>A0AAE0U8L6</accession>
<reference evidence="2" key="2">
    <citation type="submission" date="2023-06" db="EMBL/GenBank/DDBJ databases">
        <authorList>
            <consortium name="Lawrence Berkeley National Laboratory"/>
            <person name="Haridas S."/>
            <person name="Hensen N."/>
            <person name="Bonometti L."/>
            <person name="Westerberg I."/>
            <person name="Brannstrom I.O."/>
            <person name="Guillou S."/>
            <person name="Cros-Aarteil S."/>
            <person name="Calhoun S."/>
            <person name="Kuo A."/>
            <person name="Mondo S."/>
            <person name="Pangilinan J."/>
            <person name="Riley R."/>
            <person name="LaButti K."/>
            <person name="Andreopoulos B."/>
            <person name="Lipzen A."/>
            <person name="Chen C."/>
            <person name="Yanf M."/>
            <person name="Daum C."/>
            <person name="Ng V."/>
            <person name="Clum A."/>
            <person name="Steindorff A."/>
            <person name="Ohm R."/>
            <person name="Martin F."/>
            <person name="Silar P."/>
            <person name="Natvig D."/>
            <person name="Lalanne C."/>
            <person name="Gautier V."/>
            <person name="Ament-velasquez S.L."/>
            <person name="Kruys A."/>
            <person name="Hutchinson M.I."/>
            <person name="Powell A.J."/>
            <person name="Barry K."/>
            <person name="Miller A.N."/>
            <person name="Grigoriev I.V."/>
            <person name="Debuchy R."/>
            <person name="Gladieux P."/>
            <person name="Thoren M.H."/>
            <person name="Johannesson H."/>
        </authorList>
    </citation>
    <scope>NUCLEOTIDE SEQUENCE</scope>
    <source>
        <strain evidence="2">CBS 232.78</strain>
    </source>
</reference>
<gene>
    <name evidence="2" type="ORF">B0H63DRAFT_556148</name>
</gene>
<name>A0AAE0U8L6_9PEZI</name>
<keyword evidence="3" id="KW-1185">Reference proteome</keyword>
<evidence type="ECO:0000313" key="3">
    <source>
        <dbReference type="Proteomes" id="UP001285441"/>
    </source>
</evidence>
<dbReference type="InterPro" id="IPR036770">
    <property type="entry name" value="Ankyrin_rpt-contain_sf"/>
</dbReference>
<organism evidence="2 3">
    <name type="scientific">Podospora didyma</name>
    <dbReference type="NCBI Taxonomy" id="330526"/>
    <lineage>
        <taxon>Eukaryota</taxon>
        <taxon>Fungi</taxon>
        <taxon>Dikarya</taxon>
        <taxon>Ascomycota</taxon>
        <taxon>Pezizomycotina</taxon>
        <taxon>Sordariomycetes</taxon>
        <taxon>Sordariomycetidae</taxon>
        <taxon>Sordariales</taxon>
        <taxon>Podosporaceae</taxon>
        <taxon>Podospora</taxon>
    </lineage>
</organism>
<sequence length="422" mass="47251">MDQLTTTLHEDPGEIMERLTRFKRNRLRENEVFEPGSAAAGGFGNGFSQDVDSGSSKVPTSPRLALLAAEIKLGIMQYLDKRSLACLARTSKAFAFISWELFERDLKDGENIAFEFACRREDLKLAQRCLDHGMSLSMPPDDMAQSPVMKVINNGMSPAILNMLILNGAAVEKVDIMRPFDFYYLRGSRSMRCRGGPRPPVSLDDVKRVTRVVRLLVEAGACANNSFAEGHPSLRYRSCGPSLCYLAAQILRHYPDQADLLALIDFLLDRGLKPKIRSYQRLMVERIIGGPYRSLAEVVVRHASRGQLDFCLRELMRLSAVENDGLKVDQYLRAAELVLQHGANPNARHYTRPKSLLDIAHDIWFRLEKDCGKRFADLLLAYGAISATTSSDSQEGSETRGKKRKREEEDEGPGPLRMVKGG</sequence>
<dbReference type="Gene3D" id="1.25.40.20">
    <property type="entry name" value="Ankyrin repeat-containing domain"/>
    <property type="match status" value="1"/>
</dbReference>
<dbReference type="Proteomes" id="UP001285441">
    <property type="component" value="Unassembled WGS sequence"/>
</dbReference>
<dbReference type="AlphaFoldDB" id="A0AAE0U8L6"/>
<protein>
    <recommendedName>
        <fullName evidence="4">F-box domain-containing protein</fullName>
    </recommendedName>
</protein>
<reference evidence="2" key="1">
    <citation type="journal article" date="2023" name="Mol. Phylogenet. Evol.">
        <title>Genome-scale phylogeny and comparative genomics of the fungal order Sordariales.</title>
        <authorList>
            <person name="Hensen N."/>
            <person name="Bonometti L."/>
            <person name="Westerberg I."/>
            <person name="Brannstrom I.O."/>
            <person name="Guillou S."/>
            <person name="Cros-Aarteil S."/>
            <person name="Calhoun S."/>
            <person name="Haridas S."/>
            <person name="Kuo A."/>
            <person name="Mondo S."/>
            <person name="Pangilinan J."/>
            <person name="Riley R."/>
            <person name="LaButti K."/>
            <person name="Andreopoulos B."/>
            <person name="Lipzen A."/>
            <person name="Chen C."/>
            <person name="Yan M."/>
            <person name="Daum C."/>
            <person name="Ng V."/>
            <person name="Clum A."/>
            <person name="Steindorff A."/>
            <person name="Ohm R.A."/>
            <person name="Martin F."/>
            <person name="Silar P."/>
            <person name="Natvig D.O."/>
            <person name="Lalanne C."/>
            <person name="Gautier V."/>
            <person name="Ament-Velasquez S.L."/>
            <person name="Kruys A."/>
            <person name="Hutchinson M.I."/>
            <person name="Powell A.J."/>
            <person name="Barry K."/>
            <person name="Miller A.N."/>
            <person name="Grigoriev I.V."/>
            <person name="Debuchy R."/>
            <person name="Gladieux P."/>
            <person name="Hiltunen Thoren M."/>
            <person name="Johannesson H."/>
        </authorList>
    </citation>
    <scope>NUCLEOTIDE SEQUENCE</scope>
    <source>
        <strain evidence="2">CBS 232.78</strain>
    </source>
</reference>
<evidence type="ECO:0000256" key="1">
    <source>
        <dbReference type="SAM" id="MobiDB-lite"/>
    </source>
</evidence>
<evidence type="ECO:0008006" key="4">
    <source>
        <dbReference type="Google" id="ProtNLM"/>
    </source>
</evidence>
<dbReference type="EMBL" id="JAULSW010000001">
    <property type="protein sequence ID" value="KAK3395048.1"/>
    <property type="molecule type" value="Genomic_DNA"/>
</dbReference>